<dbReference type="PANTHER" id="PTHR30055:SF234">
    <property type="entry name" value="HTH-TYPE TRANSCRIPTIONAL REGULATOR BETI"/>
    <property type="match status" value="1"/>
</dbReference>
<evidence type="ECO:0000256" key="4">
    <source>
        <dbReference type="PROSITE-ProRule" id="PRU00335"/>
    </source>
</evidence>
<dbReference type="Proteomes" id="UP000234881">
    <property type="component" value="Unassembled WGS sequence"/>
</dbReference>
<dbReference type="OrthoDB" id="7465645at2"/>
<dbReference type="InterPro" id="IPR001647">
    <property type="entry name" value="HTH_TetR"/>
</dbReference>
<dbReference type="RefSeq" id="WP_101536021.1">
    <property type="nucleotide sequence ID" value="NZ_JBFHIU010000001.1"/>
</dbReference>
<keyword evidence="7" id="KW-1185">Reference proteome</keyword>
<evidence type="ECO:0000313" key="6">
    <source>
        <dbReference type="EMBL" id="PLW75121.1"/>
    </source>
</evidence>
<comment type="caution">
    <text evidence="6">The sequence shown here is derived from an EMBL/GenBank/DDBJ whole genome shotgun (WGS) entry which is preliminary data.</text>
</comment>
<feature type="domain" description="HTH tetR-type" evidence="5">
    <location>
        <begin position="19"/>
        <end position="79"/>
    </location>
</feature>
<dbReference type="SUPFAM" id="SSF46689">
    <property type="entry name" value="Homeodomain-like"/>
    <property type="match status" value="1"/>
</dbReference>
<dbReference type="EMBL" id="PKUQ01000055">
    <property type="protein sequence ID" value="PLW75121.1"/>
    <property type="molecule type" value="Genomic_DNA"/>
</dbReference>
<keyword evidence="1" id="KW-0805">Transcription regulation</keyword>
<dbReference type="GO" id="GO:0000976">
    <property type="term" value="F:transcription cis-regulatory region binding"/>
    <property type="evidence" value="ECO:0007669"/>
    <property type="project" value="TreeGrafter"/>
</dbReference>
<dbReference type="PANTHER" id="PTHR30055">
    <property type="entry name" value="HTH-TYPE TRANSCRIPTIONAL REGULATOR RUTR"/>
    <property type="match status" value="1"/>
</dbReference>
<keyword evidence="2 4" id="KW-0238">DNA-binding</keyword>
<dbReference type="AlphaFoldDB" id="A0A2N5XKR5"/>
<name>A0A2N5XKR5_9HYPH</name>
<proteinExistence type="predicted"/>
<dbReference type="Gene3D" id="1.10.357.10">
    <property type="entry name" value="Tetracycline Repressor, domain 2"/>
    <property type="match status" value="1"/>
</dbReference>
<dbReference type="InterPro" id="IPR050109">
    <property type="entry name" value="HTH-type_TetR-like_transc_reg"/>
</dbReference>
<evidence type="ECO:0000313" key="7">
    <source>
        <dbReference type="Proteomes" id="UP000234881"/>
    </source>
</evidence>
<sequence>MPTLGIQTRKRPVRRMNSAHRQLEIVNAAFDCIASTGHLSLSTTELAYKVGISQPAIFRHFRSKQQLHQAILDEANQHVIEELKVLIGNAELWNNPLDLIQGVVTHMADSFERSPGIWLTLICQRSIAAEADLSGTVDHVMAHKCAITQLTFALERLCRAAMEHKQLGSTVNPSDISHSYLALLFGMGQLWLNSQRNFNLHERVKFSVHSIVAGCLAEGQQDTSSGAVLMSVSA</sequence>
<gene>
    <name evidence="6" type="ORF">C0081_22840</name>
</gene>
<evidence type="ECO:0000256" key="1">
    <source>
        <dbReference type="ARBA" id="ARBA00023015"/>
    </source>
</evidence>
<feature type="DNA-binding region" description="H-T-H motif" evidence="4">
    <location>
        <begin position="42"/>
        <end position="61"/>
    </location>
</feature>
<evidence type="ECO:0000256" key="2">
    <source>
        <dbReference type="ARBA" id="ARBA00023125"/>
    </source>
</evidence>
<dbReference type="PROSITE" id="PS50977">
    <property type="entry name" value="HTH_TETR_2"/>
    <property type="match status" value="1"/>
</dbReference>
<keyword evidence="3" id="KW-0804">Transcription</keyword>
<evidence type="ECO:0000259" key="5">
    <source>
        <dbReference type="PROSITE" id="PS50977"/>
    </source>
</evidence>
<dbReference type="GO" id="GO:0003700">
    <property type="term" value="F:DNA-binding transcription factor activity"/>
    <property type="evidence" value="ECO:0007669"/>
    <property type="project" value="TreeGrafter"/>
</dbReference>
<reference evidence="6 7" key="1">
    <citation type="submission" date="2018-01" db="EMBL/GenBank/DDBJ databases">
        <title>The draft genome sequence of Cohaesibacter sp. H1304.</title>
        <authorList>
            <person name="Wang N.-N."/>
            <person name="Du Z.-J."/>
        </authorList>
    </citation>
    <scope>NUCLEOTIDE SEQUENCE [LARGE SCALE GENOMIC DNA]</scope>
    <source>
        <strain evidence="6 7">H1304</strain>
    </source>
</reference>
<accession>A0A2N5XKR5</accession>
<dbReference type="InterPro" id="IPR009057">
    <property type="entry name" value="Homeodomain-like_sf"/>
</dbReference>
<dbReference type="Pfam" id="PF00440">
    <property type="entry name" value="TetR_N"/>
    <property type="match status" value="1"/>
</dbReference>
<protein>
    <recommendedName>
        <fullName evidence="5">HTH tetR-type domain-containing protein</fullName>
    </recommendedName>
</protein>
<organism evidence="6 7">
    <name type="scientific">Cohaesibacter celericrescens</name>
    <dbReference type="NCBI Taxonomy" id="2067669"/>
    <lineage>
        <taxon>Bacteria</taxon>
        <taxon>Pseudomonadati</taxon>
        <taxon>Pseudomonadota</taxon>
        <taxon>Alphaproteobacteria</taxon>
        <taxon>Hyphomicrobiales</taxon>
        <taxon>Cohaesibacteraceae</taxon>
    </lineage>
</organism>
<dbReference type="PRINTS" id="PR00455">
    <property type="entry name" value="HTHTETR"/>
</dbReference>
<evidence type="ECO:0000256" key="3">
    <source>
        <dbReference type="ARBA" id="ARBA00023163"/>
    </source>
</evidence>